<proteinExistence type="predicted"/>
<reference evidence="1" key="1">
    <citation type="journal article" date="2017" name="Gigascience">
        <title>The genome draft of coconut (Cocos nucifera).</title>
        <authorList>
            <person name="Xiao Y."/>
            <person name="Xu P."/>
            <person name="Fan H."/>
            <person name="Baudouin L."/>
            <person name="Xia W."/>
            <person name="Bocs S."/>
            <person name="Xu J."/>
            <person name="Li Q."/>
            <person name="Guo A."/>
            <person name="Zhou L."/>
            <person name="Li J."/>
            <person name="Wu Y."/>
            <person name="Ma Z."/>
            <person name="Armero A."/>
            <person name="Issali A.E."/>
            <person name="Liu N."/>
            <person name="Peng M."/>
            <person name="Yang Y."/>
        </authorList>
    </citation>
    <scope>NUCLEOTIDE SEQUENCE</scope>
    <source>
        <tissue evidence="1">Spear leaf of Hainan Tall coconut</tissue>
    </source>
</reference>
<dbReference type="OrthoDB" id="10263264at2759"/>
<organism evidence="1 2">
    <name type="scientific">Cocos nucifera</name>
    <name type="common">Coconut palm</name>
    <dbReference type="NCBI Taxonomy" id="13894"/>
    <lineage>
        <taxon>Eukaryota</taxon>
        <taxon>Viridiplantae</taxon>
        <taxon>Streptophyta</taxon>
        <taxon>Embryophyta</taxon>
        <taxon>Tracheophyta</taxon>
        <taxon>Spermatophyta</taxon>
        <taxon>Magnoliopsida</taxon>
        <taxon>Liliopsida</taxon>
        <taxon>Arecaceae</taxon>
        <taxon>Arecoideae</taxon>
        <taxon>Cocoseae</taxon>
        <taxon>Attaleinae</taxon>
        <taxon>Cocos</taxon>
    </lineage>
</organism>
<protein>
    <submittedName>
        <fullName evidence="1">Putative E4 SUMO-protein ligase PIAL2</fullName>
    </submittedName>
</protein>
<comment type="caution">
    <text evidence="1">The sequence shown here is derived from an EMBL/GenBank/DDBJ whole genome shotgun (WGS) entry which is preliminary data.</text>
</comment>
<dbReference type="EMBL" id="CM017874">
    <property type="protein sequence ID" value="KAG1335115.1"/>
    <property type="molecule type" value="Genomic_DNA"/>
</dbReference>
<sequence>MQVATAVEANAARLEAVAKRLAMYINGATRVTPFELFRLYFALARGIDYALSSNDIPGIAHCLPPLIKQENRMSFLSNIWNS</sequence>
<keyword evidence="2" id="KW-1185">Reference proteome</keyword>
<evidence type="ECO:0000313" key="2">
    <source>
        <dbReference type="Proteomes" id="UP000797356"/>
    </source>
</evidence>
<evidence type="ECO:0000313" key="1">
    <source>
        <dbReference type="EMBL" id="KAG1335115.1"/>
    </source>
</evidence>
<dbReference type="AlphaFoldDB" id="A0A8K0I3F1"/>
<gene>
    <name evidence="1" type="ORF">COCNU_03G012340</name>
</gene>
<dbReference type="Proteomes" id="UP000797356">
    <property type="component" value="Chromosome 3"/>
</dbReference>
<name>A0A8K0I3F1_COCNU</name>
<reference evidence="1" key="2">
    <citation type="submission" date="2019-07" db="EMBL/GenBank/DDBJ databases">
        <authorList>
            <person name="Yang Y."/>
            <person name="Bocs S."/>
            <person name="Baudouin L."/>
        </authorList>
    </citation>
    <scope>NUCLEOTIDE SEQUENCE</scope>
    <source>
        <tissue evidence="1">Spear leaf of Hainan Tall coconut</tissue>
    </source>
</reference>
<dbReference type="GO" id="GO:0016874">
    <property type="term" value="F:ligase activity"/>
    <property type="evidence" value="ECO:0007669"/>
    <property type="project" value="UniProtKB-KW"/>
</dbReference>
<keyword evidence="1" id="KW-0436">Ligase</keyword>
<accession>A0A8K0I3F1</accession>